<dbReference type="GO" id="GO:0005524">
    <property type="term" value="F:ATP binding"/>
    <property type="evidence" value="ECO:0007669"/>
    <property type="project" value="UniProtKB-UniRule"/>
</dbReference>
<evidence type="ECO:0000256" key="3">
    <source>
        <dbReference type="ARBA" id="ARBA00022741"/>
    </source>
</evidence>
<accession>A0A844GTF8</accession>
<comment type="caution">
    <text evidence="8">The sequence shown here is derived from an EMBL/GenBank/DDBJ whole genome shotgun (WGS) entry which is preliminary data.</text>
</comment>
<dbReference type="CDD" id="cd01428">
    <property type="entry name" value="ADK"/>
    <property type="match status" value="1"/>
</dbReference>
<keyword evidence="1 5" id="KW-0808">Transferase</keyword>
<feature type="binding site" evidence="5">
    <location>
        <position position="141"/>
    </location>
    <ligand>
        <name>AMP</name>
        <dbReference type="ChEBI" id="CHEBI:456215"/>
    </ligand>
</feature>
<keyword evidence="5" id="KW-0963">Cytoplasm</keyword>
<dbReference type="EMBL" id="WMIA01000001">
    <property type="protein sequence ID" value="MTF37356.1"/>
    <property type="molecule type" value="Genomic_DNA"/>
</dbReference>
<dbReference type="PROSITE" id="PS00113">
    <property type="entry name" value="ADENYLATE_KINASE"/>
    <property type="match status" value="1"/>
</dbReference>
<evidence type="ECO:0000256" key="7">
    <source>
        <dbReference type="RuleBase" id="RU003331"/>
    </source>
</evidence>
<dbReference type="EC" id="2.7.4.3" evidence="5 7"/>
<feature type="region of interest" description="NMP" evidence="5">
    <location>
        <begin position="31"/>
        <end position="60"/>
    </location>
</feature>
<feature type="binding site" evidence="5">
    <location>
        <position position="32"/>
    </location>
    <ligand>
        <name>AMP</name>
        <dbReference type="ChEBI" id="CHEBI:456215"/>
    </ligand>
</feature>
<dbReference type="NCBIfam" id="NF011104">
    <property type="entry name" value="PRK14531.1"/>
    <property type="match status" value="1"/>
</dbReference>
<keyword evidence="3 5" id="KW-0547">Nucleotide-binding</keyword>
<dbReference type="UniPathway" id="UPA00588">
    <property type="reaction ID" value="UER00649"/>
</dbReference>
<dbReference type="SUPFAM" id="SSF52540">
    <property type="entry name" value="P-loop containing nucleoside triphosphate hydrolases"/>
    <property type="match status" value="1"/>
</dbReference>
<comment type="pathway">
    <text evidence="5">Purine metabolism; AMP biosynthesis via salvage pathway; AMP from ADP: step 1/1.</text>
</comment>
<comment type="catalytic activity">
    <reaction evidence="5 7">
        <text>AMP + ATP = 2 ADP</text>
        <dbReference type="Rhea" id="RHEA:12973"/>
        <dbReference type="ChEBI" id="CHEBI:30616"/>
        <dbReference type="ChEBI" id="CHEBI:456215"/>
        <dbReference type="ChEBI" id="CHEBI:456216"/>
        <dbReference type="EC" id="2.7.4.3"/>
    </reaction>
</comment>
<dbReference type="InterPro" id="IPR027417">
    <property type="entry name" value="P-loop_NTPase"/>
</dbReference>
<feature type="binding site" evidence="5">
    <location>
        <position position="93"/>
    </location>
    <ligand>
        <name>AMP</name>
        <dbReference type="ChEBI" id="CHEBI:456215"/>
    </ligand>
</feature>
<reference evidence="8 9" key="1">
    <citation type="submission" date="2019-11" db="EMBL/GenBank/DDBJ databases">
        <title>Isolation of a new High Light Tolerant Cyanobacteria.</title>
        <authorList>
            <person name="Dobson Z."/>
            <person name="Vaughn N."/>
            <person name="Vaughn M."/>
            <person name="Fromme P."/>
            <person name="Mazor Y."/>
        </authorList>
    </citation>
    <scope>NUCLEOTIDE SEQUENCE [LARGE SCALE GENOMIC DNA]</scope>
    <source>
        <strain evidence="8 9">0216</strain>
    </source>
</reference>
<evidence type="ECO:0000313" key="8">
    <source>
        <dbReference type="EMBL" id="MTF37356.1"/>
    </source>
</evidence>
<feature type="binding site" evidence="5">
    <location>
        <position position="128"/>
    </location>
    <ligand>
        <name>ATP</name>
        <dbReference type="ChEBI" id="CHEBI:30616"/>
    </ligand>
</feature>
<feature type="binding site" evidence="5">
    <location>
        <position position="130"/>
    </location>
    <ligand>
        <name>AMP</name>
        <dbReference type="ChEBI" id="CHEBI:456215"/>
    </ligand>
</feature>
<proteinExistence type="inferred from homology"/>
<feature type="binding site" evidence="5">
    <location>
        <begin position="86"/>
        <end position="89"/>
    </location>
    <ligand>
        <name>AMP</name>
        <dbReference type="ChEBI" id="CHEBI:456215"/>
    </ligand>
</feature>
<comment type="subunit">
    <text evidence="5 7">Monomer.</text>
</comment>
<dbReference type="NCBIfam" id="NF011105">
    <property type="entry name" value="PRK14532.1"/>
    <property type="match status" value="1"/>
</dbReference>
<dbReference type="GO" id="GO:0004017">
    <property type="term" value="F:AMP kinase activity"/>
    <property type="evidence" value="ECO:0007669"/>
    <property type="project" value="UniProtKB-UniRule"/>
</dbReference>
<feature type="binding site" evidence="5">
    <location>
        <begin position="58"/>
        <end position="60"/>
    </location>
    <ligand>
        <name>AMP</name>
        <dbReference type="ChEBI" id="CHEBI:456215"/>
    </ligand>
</feature>
<dbReference type="Gene3D" id="3.40.50.300">
    <property type="entry name" value="P-loop containing nucleotide triphosphate hydrolases"/>
    <property type="match status" value="1"/>
</dbReference>
<dbReference type="NCBIfam" id="NF011100">
    <property type="entry name" value="PRK14527.1"/>
    <property type="match status" value="1"/>
</dbReference>
<dbReference type="AlphaFoldDB" id="A0A844GTF8"/>
<dbReference type="PRINTS" id="PR00094">
    <property type="entry name" value="ADENYLTKNASE"/>
</dbReference>
<keyword evidence="4 5" id="KW-0418">Kinase</keyword>
<comment type="caution">
    <text evidence="5">Lacks conserved residue(s) required for the propagation of feature annotation.</text>
</comment>
<feature type="binding site" evidence="5">
    <location>
        <position position="37"/>
    </location>
    <ligand>
        <name>AMP</name>
        <dbReference type="ChEBI" id="CHEBI:456215"/>
    </ligand>
</feature>
<comment type="function">
    <text evidence="5">Catalyzes the reversible transfer of the terminal phosphate group between ATP and AMP. Plays an important role in cellular energy homeostasis and in adenine nucleotide metabolism.</text>
</comment>
<keyword evidence="5 7" id="KW-0067">ATP-binding</keyword>
<dbReference type="RefSeq" id="WP_015218379.1">
    <property type="nucleotide sequence ID" value="NZ_WMIA01000001.1"/>
</dbReference>
<dbReference type="NCBIfam" id="NF001381">
    <property type="entry name" value="PRK00279.1-3"/>
    <property type="match status" value="1"/>
</dbReference>
<gene>
    <name evidence="5" type="primary">adk</name>
    <name evidence="8" type="ORF">GGC33_00175</name>
</gene>
<feature type="binding site" evidence="5">
    <location>
        <position position="169"/>
    </location>
    <ligand>
        <name>ATP</name>
        <dbReference type="ChEBI" id="CHEBI:30616"/>
    </ligand>
</feature>
<protein>
    <recommendedName>
        <fullName evidence="5 7">Adenylate kinase</fullName>
        <shortName evidence="5">AK</shortName>
        <ecNumber evidence="5 7">2.7.4.3</ecNumber>
    </recommendedName>
    <alternativeName>
        <fullName evidence="5">ATP-AMP transphosphorylase</fullName>
    </alternativeName>
    <alternativeName>
        <fullName evidence="5">ATP:AMP phosphotransferase</fullName>
    </alternativeName>
    <alternativeName>
        <fullName evidence="5">Adenylate monophosphate kinase</fullName>
    </alternativeName>
</protein>
<evidence type="ECO:0000256" key="4">
    <source>
        <dbReference type="ARBA" id="ARBA00022777"/>
    </source>
</evidence>
<dbReference type="Proteomes" id="UP000437131">
    <property type="component" value="Unassembled WGS sequence"/>
</dbReference>
<dbReference type="GO" id="GO:0005737">
    <property type="term" value="C:cytoplasm"/>
    <property type="evidence" value="ECO:0007669"/>
    <property type="project" value="UniProtKB-SubCell"/>
</dbReference>
<dbReference type="InterPro" id="IPR033690">
    <property type="entry name" value="Adenylat_kinase_CS"/>
</dbReference>
<evidence type="ECO:0000313" key="9">
    <source>
        <dbReference type="Proteomes" id="UP000437131"/>
    </source>
</evidence>
<dbReference type="InterPro" id="IPR000850">
    <property type="entry name" value="Adenylat/UMP-CMP_kin"/>
</dbReference>
<name>A0A844GTF8_9CHRO</name>
<evidence type="ECO:0000256" key="5">
    <source>
        <dbReference type="HAMAP-Rule" id="MF_00235"/>
    </source>
</evidence>
<evidence type="ECO:0000256" key="6">
    <source>
        <dbReference type="RuleBase" id="RU003330"/>
    </source>
</evidence>
<dbReference type="NCBIfam" id="NF002700">
    <property type="entry name" value="PRK02496.1"/>
    <property type="match status" value="1"/>
</dbReference>
<dbReference type="NCBIfam" id="TIGR01351">
    <property type="entry name" value="adk"/>
    <property type="match status" value="1"/>
</dbReference>
<comment type="similarity">
    <text evidence="5 6">Belongs to the adenylate kinase family.</text>
</comment>
<sequence length="184" mass="20232">MTKIIFLGPPGSGKGTQGALIAEKHGIPHISTGDILRGAIAAQTPLGVKAKSYVDNGDLVPDELILDLIEERLGQDDAQKGWILDGFPRNVPQAEFLTGLLKKLDQNCDAVVNLDVPNEVILQRLLARGRKDDNEETINNRLDVYRQQTAPLIDYYQQSNLLKTVDGDRSMEEITAEITTIVKS</sequence>
<evidence type="ECO:0000256" key="1">
    <source>
        <dbReference type="ARBA" id="ARBA00022679"/>
    </source>
</evidence>
<dbReference type="HAMAP" id="MF_00235">
    <property type="entry name" value="Adenylate_kinase_Adk"/>
    <property type="match status" value="1"/>
</dbReference>
<feature type="binding site" evidence="5">
    <location>
        <begin position="11"/>
        <end position="16"/>
    </location>
    <ligand>
        <name>ATP</name>
        <dbReference type="ChEBI" id="CHEBI:30616"/>
    </ligand>
</feature>
<organism evidence="8 9">
    <name type="scientific">Cyanobacterium aponinum 0216</name>
    <dbReference type="NCBI Taxonomy" id="2676140"/>
    <lineage>
        <taxon>Bacteria</taxon>
        <taxon>Bacillati</taxon>
        <taxon>Cyanobacteriota</taxon>
        <taxon>Cyanophyceae</taxon>
        <taxon>Oscillatoriophycideae</taxon>
        <taxon>Chroococcales</taxon>
        <taxon>Geminocystaceae</taxon>
        <taxon>Cyanobacterium</taxon>
    </lineage>
</organism>
<dbReference type="Pfam" id="PF00406">
    <property type="entry name" value="ADK"/>
    <property type="match status" value="1"/>
</dbReference>
<dbReference type="PANTHER" id="PTHR23359">
    <property type="entry name" value="NUCLEOTIDE KINASE"/>
    <property type="match status" value="1"/>
</dbReference>
<comment type="domain">
    <text evidence="5">Consists of three domains, a large central CORE domain and two small peripheral domains, NMPbind and LID, which undergo movements during catalysis. The LID domain closes over the site of phosphoryl transfer upon ATP binding. Assembling and dissambling the active center during each catalytic cycle provides an effective means to prevent ATP hydrolysis.</text>
</comment>
<dbReference type="GO" id="GO:0044209">
    <property type="term" value="P:AMP salvage"/>
    <property type="evidence" value="ECO:0007669"/>
    <property type="project" value="UniProtKB-UniRule"/>
</dbReference>
<dbReference type="InterPro" id="IPR006259">
    <property type="entry name" value="Adenyl_kin_sub"/>
</dbReference>
<evidence type="ECO:0000256" key="2">
    <source>
        <dbReference type="ARBA" id="ARBA00022727"/>
    </source>
</evidence>
<dbReference type="NCBIfam" id="NF011101">
    <property type="entry name" value="PRK14528.1"/>
    <property type="match status" value="1"/>
</dbReference>
<comment type="subcellular location">
    <subcellularLocation>
        <location evidence="5 7">Cytoplasm</location>
    </subcellularLocation>
</comment>
<keyword evidence="2 5" id="KW-0545">Nucleotide biosynthesis</keyword>